<keyword evidence="3" id="KW-0677">Repeat</keyword>
<reference evidence="9" key="1">
    <citation type="submission" date="2020-10" db="EMBL/GenBank/DDBJ databases">
        <authorList>
            <person name="Gilroy R."/>
        </authorList>
    </citation>
    <scope>NUCLEOTIDE SEQUENCE</scope>
    <source>
        <strain evidence="9">7293</strain>
    </source>
</reference>
<dbReference type="InterPro" id="IPR017900">
    <property type="entry name" value="4Fe4S_Fe_S_CS"/>
</dbReference>
<dbReference type="EMBL" id="JADIMT010000069">
    <property type="protein sequence ID" value="MBO8436526.1"/>
    <property type="molecule type" value="Genomic_DNA"/>
</dbReference>
<dbReference type="InterPro" id="IPR049830">
    <property type="entry name" value="HndD"/>
</dbReference>
<keyword evidence="1" id="KW-0004">4Fe-4S</keyword>
<dbReference type="InterPro" id="IPR003149">
    <property type="entry name" value="Fe_hydrogenase_ssu"/>
</dbReference>
<name>A0A9D9DZN5_9SPIO</name>
<dbReference type="PANTHER" id="PTHR11615">
    <property type="entry name" value="NITRATE, FORMATE, IRON DEHYDROGENASE"/>
    <property type="match status" value="1"/>
</dbReference>
<dbReference type="Gene3D" id="3.30.70.20">
    <property type="match status" value="1"/>
</dbReference>
<evidence type="ECO:0000313" key="10">
    <source>
        <dbReference type="Proteomes" id="UP000823615"/>
    </source>
</evidence>
<dbReference type="CDD" id="cd00207">
    <property type="entry name" value="fer2"/>
    <property type="match status" value="1"/>
</dbReference>
<evidence type="ECO:0000259" key="7">
    <source>
        <dbReference type="PROSITE" id="PS51379"/>
    </source>
</evidence>
<dbReference type="SMART" id="SM00902">
    <property type="entry name" value="Fe_hyd_SSU"/>
    <property type="match status" value="1"/>
</dbReference>
<dbReference type="GO" id="GO:0008901">
    <property type="term" value="F:ferredoxin hydrogenase activity"/>
    <property type="evidence" value="ECO:0007669"/>
    <property type="project" value="InterPro"/>
</dbReference>
<dbReference type="InterPro" id="IPR009016">
    <property type="entry name" value="Fe_hydrogenase"/>
</dbReference>
<feature type="domain" description="2Fe-2S ferredoxin-type" evidence="6">
    <location>
        <begin position="1"/>
        <end position="78"/>
    </location>
</feature>
<dbReference type="Pfam" id="PF10588">
    <property type="entry name" value="NADH-G_4Fe-4S_3"/>
    <property type="match status" value="1"/>
</dbReference>
<reference evidence="9" key="2">
    <citation type="journal article" date="2021" name="PeerJ">
        <title>Extensive microbial diversity within the chicken gut microbiome revealed by metagenomics and culture.</title>
        <authorList>
            <person name="Gilroy R."/>
            <person name="Ravi A."/>
            <person name="Getino M."/>
            <person name="Pursley I."/>
            <person name="Horton D.L."/>
            <person name="Alikhan N.F."/>
            <person name="Baker D."/>
            <person name="Gharbi K."/>
            <person name="Hall N."/>
            <person name="Watson M."/>
            <person name="Adriaenssens E.M."/>
            <person name="Foster-Nyarko E."/>
            <person name="Jarju S."/>
            <person name="Secka A."/>
            <person name="Antonio M."/>
            <person name="Oren A."/>
            <person name="Chaudhuri R.R."/>
            <person name="La Ragione R."/>
            <person name="Hildebrand F."/>
            <person name="Pallen M.J."/>
        </authorList>
    </citation>
    <scope>NUCLEOTIDE SEQUENCE</scope>
    <source>
        <strain evidence="9">7293</strain>
    </source>
</reference>
<proteinExistence type="predicted"/>
<dbReference type="SMART" id="SM00929">
    <property type="entry name" value="NADH-G_4Fe-4S_3"/>
    <property type="match status" value="1"/>
</dbReference>
<evidence type="ECO:0000256" key="5">
    <source>
        <dbReference type="ARBA" id="ARBA00023014"/>
    </source>
</evidence>
<evidence type="ECO:0000256" key="2">
    <source>
        <dbReference type="ARBA" id="ARBA00022723"/>
    </source>
</evidence>
<keyword evidence="2" id="KW-0479">Metal-binding</keyword>
<dbReference type="Pfam" id="PF12838">
    <property type="entry name" value="Fer4_7"/>
    <property type="match status" value="1"/>
</dbReference>
<comment type="caution">
    <text evidence="9">The sequence shown here is derived from an EMBL/GenBank/DDBJ whole genome shotgun (WGS) entry which is preliminary data.</text>
</comment>
<dbReference type="PROSITE" id="PS51839">
    <property type="entry name" value="4FE4S_HC3"/>
    <property type="match status" value="1"/>
</dbReference>
<dbReference type="Gene3D" id="3.40.950.10">
    <property type="entry name" value="Fe-only Hydrogenase (Larger Subunit), Chain L, domain 3"/>
    <property type="match status" value="1"/>
</dbReference>
<dbReference type="PROSITE" id="PS51085">
    <property type="entry name" value="2FE2S_FER_2"/>
    <property type="match status" value="1"/>
</dbReference>
<dbReference type="SUPFAM" id="SSF53920">
    <property type="entry name" value="Fe-only hydrogenase"/>
    <property type="match status" value="1"/>
</dbReference>
<dbReference type="InterPro" id="IPR017896">
    <property type="entry name" value="4Fe4S_Fe-S-bd"/>
</dbReference>
<dbReference type="NCBIfam" id="NF040763">
    <property type="entry name" value="FeFe_hydrog_A6"/>
    <property type="match status" value="1"/>
</dbReference>
<feature type="domain" description="4Fe-4S ferredoxin-type" evidence="7">
    <location>
        <begin position="180"/>
        <end position="209"/>
    </location>
</feature>
<organism evidence="9 10">
    <name type="scientific">Candidatus Ornithospirochaeta stercoripullorum</name>
    <dbReference type="NCBI Taxonomy" id="2840899"/>
    <lineage>
        <taxon>Bacteria</taxon>
        <taxon>Pseudomonadati</taxon>
        <taxon>Spirochaetota</taxon>
        <taxon>Spirochaetia</taxon>
        <taxon>Spirochaetales</taxon>
        <taxon>Spirochaetaceae</taxon>
        <taxon>Spirochaetaceae incertae sedis</taxon>
        <taxon>Candidatus Ornithospirochaeta</taxon>
    </lineage>
</organism>
<dbReference type="Gene3D" id="3.40.50.1780">
    <property type="match status" value="1"/>
</dbReference>
<dbReference type="InterPro" id="IPR001041">
    <property type="entry name" value="2Fe-2S_ferredoxin-type"/>
</dbReference>
<dbReference type="InterPro" id="IPR019574">
    <property type="entry name" value="NADH_UbQ_OxRdtase_Gsu_4Fe4S-bd"/>
</dbReference>
<dbReference type="Pfam" id="PF13510">
    <property type="entry name" value="Fer2_4"/>
    <property type="match status" value="1"/>
</dbReference>
<dbReference type="InterPro" id="IPR004108">
    <property type="entry name" value="Fe_hydrogenase_lsu_C"/>
</dbReference>
<dbReference type="AlphaFoldDB" id="A0A9D9DZN5"/>
<dbReference type="SUPFAM" id="SSF54862">
    <property type="entry name" value="4Fe-4S ferredoxins"/>
    <property type="match status" value="1"/>
</dbReference>
<gene>
    <name evidence="9" type="ORF">IAA97_06065</name>
</gene>
<accession>A0A9D9DZN5</accession>
<dbReference type="InterPro" id="IPR036991">
    <property type="entry name" value="Fe_hydrogenase_ssu_sf"/>
</dbReference>
<sequence>MIHLTIQGIDVEVAEGTTVLEAARKAGIRIPTLCYHPDLMPFGSCGLCVCKQVGSAKIIRACSTPAAEGMKIITHDQDLYNVRRTILELTMSTHPSSCLMCTRNNKCELQKLAIEYGIREQPFEVRLAEDKKDRSTDAIVLDPEKCIKCGRCVQVCQGLQGVYALEFIGRGDHTTMSPAAKLPLNDSPCIKCGQCVTHCPVGAIYEQDHTDGLMKAIADPDKVVAVQIAPSVRVAIGEEFGLKPGAITTKKIYTALRRLGVDYVFDTNFGADLTIMEEGYELIDRIKNNGVMPQLTSCCPGWINYVEEYYPELLENLSSAKSPMMMQGAITKTYWAEKAGIDKKNIYSVAIMPCTAKKTEIRRDGEHAASSGEWDVDLVLTTRELARLIASRGLDFKNLPESEADSPIAEYSGAGTIFGATGGVMEAAIRTAYYGITGKELADLEIKLVRGLDEVKRGEVDVDGRKVRVAVVHGMANAKPLLDKILEDKRSGKEPDLDFIEIMACRGGCIAGGGQPYGTDDEVREERSEGLYEDDVKSAKRCSHQNPSIQKLYKDYLGTPLSEKSHHLLHTEYKEVPLYKQ</sequence>
<dbReference type="InterPro" id="IPR013352">
    <property type="entry name" value="Fe_hydrogenase_subset"/>
</dbReference>
<evidence type="ECO:0000259" key="6">
    <source>
        <dbReference type="PROSITE" id="PS51085"/>
    </source>
</evidence>
<dbReference type="Gene3D" id="3.10.20.740">
    <property type="match status" value="1"/>
</dbReference>
<dbReference type="GO" id="GO:0051539">
    <property type="term" value="F:4 iron, 4 sulfur cluster binding"/>
    <property type="evidence" value="ECO:0007669"/>
    <property type="project" value="UniProtKB-KW"/>
</dbReference>
<dbReference type="PROSITE" id="PS51379">
    <property type="entry name" value="4FE4S_FER_2"/>
    <property type="match status" value="2"/>
</dbReference>
<protein>
    <submittedName>
        <fullName evidence="9">Iron hydrogenase small subunit</fullName>
    </submittedName>
</protein>
<feature type="domain" description="4Fe-4S His(Cys)3-ligated-type" evidence="8">
    <location>
        <begin position="78"/>
        <end position="117"/>
    </location>
</feature>
<dbReference type="InterPro" id="IPR036010">
    <property type="entry name" value="2Fe-2S_ferredoxin-like_sf"/>
</dbReference>
<dbReference type="GO" id="GO:0005506">
    <property type="term" value="F:iron ion binding"/>
    <property type="evidence" value="ECO:0007669"/>
    <property type="project" value="InterPro"/>
</dbReference>
<keyword evidence="5" id="KW-0411">Iron-sulfur</keyword>
<dbReference type="Proteomes" id="UP000823615">
    <property type="component" value="Unassembled WGS sequence"/>
</dbReference>
<feature type="domain" description="4Fe-4S ferredoxin-type" evidence="7">
    <location>
        <begin position="137"/>
        <end position="167"/>
    </location>
</feature>
<dbReference type="Pfam" id="PF02256">
    <property type="entry name" value="Fe_hyd_SSU"/>
    <property type="match status" value="1"/>
</dbReference>
<keyword evidence="4" id="KW-0408">Iron</keyword>
<dbReference type="Pfam" id="PF02906">
    <property type="entry name" value="Fe_hyd_lg_C"/>
    <property type="match status" value="1"/>
</dbReference>
<evidence type="ECO:0000256" key="1">
    <source>
        <dbReference type="ARBA" id="ARBA00022485"/>
    </source>
</evidence>
<dbReference type="NCBIfam" id="TIGR02512">
    <property type="entry name" value="FeFe_hydrog_A"/>
    <property type="match status" value="1"/>
</dbReference>
<evidence type="ECO:0000259" key="8">
    <source>
        <dbReference type="PROSITE" id="PS51839"/>
    </source>
</evidence>
<dbReference type="SUPFAM" id="SSF54292">
    <property type="entry name" value="2Fe-2S ferredoxin-like"/>
    <property type="match status" value="1"/>
</dbReference>
<evidence type="ECO:0000256" key="3">
    <source>
        <dbReference type="ARBA" id="ARBA00022737"/>
    </source>
</evidence>
<evidence type="ECO:0000256" key="4">
    <source>
        <dbReference type="ARBA" id="ARBA00023004"/>
    </source>
</evidence>
<evidence type="ECO:0000313" key="9">
    <source>
        <dbReference type="EMBL" id="MBO8436526.1"/>
    </source>
</evidence>
<dbReference type="FunFam" id="3.30.70.20:FF:000035">
    <property type="entry name" value="Iron hydrogenase 1"/>
    <property type="match status" value="1"/>
</dbReference>
<dbReference type="PROSITE" id="PS00198">
    <property type="entry name" value="4FE4S_FER_1"/>
    <property type="match status" value="1"/>
</dbReference>
<dbReference type="Gene3D" id="4.10.260.20">
    <property type="entry name" value="Iron hydrogenase, small subunit"/>
    <property type="match status" value="1"/>
</dbReference>
<dbReference type="InterPro" id="IPR050340">
    <property type="entry name" value="Cytosolic_Fe-S_CAF"/>
</dbReference>